<organism evidence="1 2">
    <name type="scientific">Methyloceanibacter caenitepidi</name>
    <dbReference type="NCBI Taxonomy" id="1384459"/>
    <lineage>
        <taxon>Bacteria</taxon>
        <taxon>Pseudomonadati</taxon>
        <taxon>Pseudomonadota</taxon>
        <taxon>Alphaproteobacteria</taxon>
        <taxon>Hyphomicrobiales</taxon>
        <taxon>Hyphomicrobiaceae</taxon>
        <taxon>Methyloceanibacter</taxon>
    </lineage>
</organism>
<reference evidence="1 2" key="1">
    <citation type="submission" date="2014-09" db="EMBL/GenBank/DDBJ databases">
        <title>Genome sequencing of Methyloceanibacter caenitepidi Gela4.</title>
        <authorList>
            <person name="Takeuchi M."/>
            <person name="Susumu S."/>
            <person name="Kamagata Y."/>
            <person name="Oshima K."/>
            <person name="Hattori M."/>
            <person name="Iwasaki W."/>
        </authorList>
    </citation>
    <scope>NUCLEOTIDE SEQUENCE [LARGE SCALE GENOMIC DNA]</scope>
    <source>
        <strain evidence="1 2">Gela4</strain>
    </source>
</reference>
<gene>
    <name evidence="1" type="ORF">GL4_1985</name>
</gene>
<proteinExistence type="predicted"/>
<keyword evidence="2" id="KW-1185">Reference proteome</keyword>
<sequence>MARGAEMYDLLMAMRFDREAARDAGAWSFLCRMASEFKRLDQRDREGRRSWDPPATVKARHPRLAATVVGLNVAGGRRDV</sequence>
<dbReference type="AlphaFoldDB" id="A0A0A8K617"/>
<dbReference type="EMBL" id="AP014648">
    <property type="protein sequence ID" value="BAQ17434.1"/>
    <property type="molecule type" value="Genomic_DNA"/>
</dbReference>
<protein>
    <submittedName>
        <fullName evidence="1">Uncharacterized protein</fullName>
    </submittedName>
</protein>
<name>A0A0A8K617_9HYPH</name>
<evidence type="ECO:0000313" key="1">
    <source>
        <dbReference type="EMBL" id="BAQ17434.1"/>
    </source>
</evidence>
<evidence type="ECO:0000313" key="2">
    <source>
        <dbReference type="Proteomes" id="UP000031643"/>
    </source>
</evidence>
<accession>A0A0A8K617</accession>
<dbReference type="HOGENOM" id="CLU_2585608_0_0_5"/>
<dbReference type="Proteomes" id="UP000031643">
    <property type="component" value="Chromosome"/>
</dbReference>
<dbReference type="KEGG" id="mcg:GL4_1985"/>